<dbReference type="InterPro" id="IPR008969">
    <property type="entry name" value="CarboxyPept-like_regulatory"/>
</dbReference>
<reference evidence="2 3" key="1">
    <citation type="submission" date="2019-04" db="EMBL/GenBank/DDBJ databases">
        <title>Psychroflexus halotolerans sp. nov., isolated from a marine solar saltern.</title>
        <authorList>
            <person name="Feng X."/>
        </authorList>
    </citation>
    <scope>NUCLEOTIDE SEQUENCE [LARGE SCALE GENOMIC DNA]</scope>
    <source>
        <strain evidence="2 3">WDS2C27</strain>
    </source>
</reference>
<accession>A0A4U5TRL6</accession>
<gene>
    <name evidence="2" type="ORF">FCN74_08020</name>
</gene>
<dbReference type="SUPFAM" id="SSF49464">
    <property type="entry name" value="Carboxypeptidase regulatory domain-like"/>
    <property type="match status" value="1"/>
</dbReference>
<comment type="caution">
    <text evidence="2">The sequence shown here is derived from an EMBL/GenBank/DDBJ whole genome shotgun (WGS) entry which is preliminary data.</text>
</comment>
<evidence type="ECO:0000256" key="1">
    <source>
        <dbReference type="SAM" id="SignalP"/>
    </source>
</evidence>
<feature type="signal peptide" evidence="1">
    <location>
        <begin position="1"/>
        <end position="19"/>
    </location>
</feature>
<dbReference type="RefSeq" id="WP_138932083.1">
    <property type="nucleotide sequence ID" value="NZ_SWMU01000003.1"/>
</dbReference>
<evidence type="ECO:0000313" key="2">
    <source>
        <dbReference type="EMBL" id="TKS55968.1"/>
    </source>
</evidence>
<feature type="chain" id="PRO_5020818486" evidence="1">
    <location>
        <begin position="20"/>
        <end position="255"/>
    </location>
</feature>
<organism evidence="2 3">
    <name type="scientific">Mesohalobacter halotolerans</name>
    <dbReference type="NCBI Taxonomy" id="1883405"/>
    <lineage>
        <taxon>Bacteria</taxon>
        <taxon>Pseudomonadati</taxon>
        <taxon>Bacteroidota</taxon>
        <taxon>Flavobacteriia</taxon>
        <taxon>Flavobacteriales</taxon>
        <taxon>Flavobacteriaceae</taxon>
        <taxon>Mesohalobacter</taxon>
    </lineage>
</organism>
<keyword evidence="1" id="KW-0732">Signal</keyword>
<protein>
    <submittedName>
        <fullName evidence="2">Carboxypeptidase-like regulatory domain-containing protein</fullName>
    </submittedName>
</protein>
<proteinExistence type="predicted"/>
<keyword evidence="3" id="KW-1185">Reference proteome</keyword>
<keyword evidence="2" id="KW-0378">Hydrolase</keyword>
<evidence type="ECO:0000313" key="3">
    <source>
        <dbReference type="Proteomes" id="UP000306552"/>
    </source>
</evidence>
<dbReference type="Proteomes" id="UP000306552">
    <property type="component" value="Unassembled WGS sequence"/>
</dbReference>
<dbReference type="EMBL" id="SWMU01000003">
    <property type="protein sequence ID" value="TKS55968.1"/>
    <property type="molecule type" value="Genomic_DNA"/>
</dbReference>
<dbReference type="GO" id="GO:0004180">
    <property type="term" value="F:carboxypeptidase activity"/>
    <property type="evidence" value="ECO:0007669"/>
    <property type="project" value="UniProtKB-KW"/>
</dbReference>
<dbReference type="OrthoDB" id="1467339at2"/>
<dbReference type="Pfam" id="PF13715">
    <property type="entry name" value="CarbopepD_reg_2"/>
    <property type="match status" value="1"/>
</dbReference>
<keyword evidence="2" id="KW-0121">Carboxypeptidase</keyword>
<sequence length="255" mass="29301">MKLMAYIFFLVFTSCLVFAQDQESYKIKGQILNAANDKPLYNANVININTVKGTVSNREGKFNIKASINDTLYFSFVGFKSMQVKVTEDWIKYGEVKVKMTEVAIALEEVTVRNIKLTGYLEIDAKNIPVYDNFTYQISGLDYGYEGGNYQKSSFSKTLDAIFNPTDLLYNVFGKKPQQMKKLRQMKEDKSIRDLLVDKYNRETLSAVLQISVSDIEKILKRCNYSQDYIKNANDLQLLDAISNCYENYKAINPE</sequence>
<dbReference type="AlphaFoldDB" id="A0A4U5TRL6"/>
<keyword evidence="2" id="KW-0645">Protease</keyword>
<dbReference type="PROSITE" id="PS51257">
    <property type="entry name" value="PROKAR_LIPOPROTEIN"/>
    <property type="match status" value="1"/>
</dbReference>
<name>A0A4U5TRL6_9FLAO</name>